<dbReference type="Proteomes" id="UP000230233">
    <property type="component" value="Chromosome X"/>
</dbReference>
<evidence type="ECO:0000313" key="3">
    <source>
        <dbReference type="Proteomes" id="UP000230233"/>
    </source>
</evidence>
<organism evidence="2 3">
    <name type="scientific">Caenorhabditis nigoni</name>
    <dbReference type="NCBI Taxonomy" id="1611254"/>
    <lineage>
        <taxon>Eukaryota</taxon>
        <taxon>Metazoa</taxon>
        <taxon>Ecdysozoa</taxon>
        <taxon>Nematoda</taxon>
        <taxon>Chromadorea</taxon>
        <taxon>Rhabditida</taxon>
        <taxon>Rhabditina</taxon>
        <taxon>Rhabditomorpha</taxon>
        <taxon>Rhabditoidea</taxon>
        <taxon>Rhabditidae</taxon>
        <taxon>Peloderinae</taxon>
        <taxon>Caenorhabditis</taxon>
    </lineage>
</organism>
<accession>A0A2G5STC2</accession>
<gene>
    <name evidence="2" type="primary">Cnig_chr_X.g24091</name>
    <name evidence="2" type="ORF">B9Z55_024091</name>
</gene>
<reference evidence="3" key="1">
    <citation type="submission" date="2017-10" db="EMBL/GenBank/DDBJ databases">
        <title>Rapid genome shrinkage in a self-fertile nematode reveals novel sperm competition proteins.</title>
        <authorList>
            <person name="Yin D."/>
            <person name="Schwarz E.M."/>
            <person name="Thomas C.G."/>
            <person name="Felde R.L."/>
            <person name="Korf I.F."/>
            <person name="Cutter A.D."/>
            <person name="Schartner C.M."/>
            <person name="Ralston E.J."/>
            <person name="Meyer B.J."/>
            <person name="Haag E.S."/>
        </authorList>
    </citation>
    <scope>NUCLEOTIDE SEQUENCE [LARGE SCALE GENOMIC DNA]</scope>
    <source>
        <strain evidence="3">JU1422</strain>
    </source>
</reference>
<proteinExistence type="predicted"/>
<evidence type="ECO:0000313" key="2">
    <source>
        <dbReference type="EMBL" id="PIC18066.1"/>
    </source>
</evidence>
<keyword evidence="1" id="KW-1133">Transmembrane helix</keyword>
<sequence>MEPILEVPNVLPAYIIWAVVLVTSALIGWFSQKNHVFKRFRRSEKAIVPQDLESGRVPPRTIILGGSQ</sequence>
<dbReference type="AlphaFoldDB" id="A0A2G5STC2"/>
<feature type="transmembrane region" description="Helical" evidence="1">
    <location>
        <begin position="12"/>
        <end position="31"/>
    </location>
</feature>
<keyword evidence="1" id="KW-0472">Membrane</keyword>
<keyword evidence="3" id="KW-1185">Reference proteome</keyword>
<dbReference type="EMBL" id="PDUG01000006">
    <property type="protein sequence ID" value="PIC18066.1"/>
    <property type="molecule type" value="Genomic_DNA"/>
</dbReference>
<protein>
    <submittedName>
        <fullName evidence="2">Uncharacterized protein</fullName>
    </submittedName>
</protein>
<keyword evidence="1" id="KW-0812">Transmembrane</keyword>
<name>A0A2G5STC2_9PELO</name>
<comment type="caution">
    <text evidence="2">The sequence shown here is derived from an EMBL/GenBank/DDBJ whole genome shotgun (WGS) entry which is preliminary data.</text>
</comment>
<evidence type="ECO:0000256" key="1">
    <source>
        <dbReference type="SAM" id="Phobius"/>
    </source>
</evidence>